<dbReference type="InterPro" id="IPR057842">
    <property type="entry name" value="WH_MER3"/>
</dbReference>
<dbReference type="Gene3D" id="3.40.50.300">
    <property type="entry name" value="P-loop containing nucleotide triphosphate hydrolases"/>
    <property type="match status" value="4"/>
</dbReference>
<dbReference type="PANTHER" id="PTHR47961">
    <property type="entry name" value="DNA POLYMERASE THETA, PUTATIVE (AFU_ORTHOLOGUE AFUA_1G05260)-RELATED"/>
    <property type="match status" value="1"/>
</dbReference>
<dbReference type="InterPro" id="IPR011545">
    <property type="entry name" value="DEAD/DEAH_box_helicase_dom"/>
</dbReference>
<dbReference type="PROSITE" id="PS51192">
    <property type="entry name" value="HELICASE_ATP_BIND_1"/>
    <property type="match status" value="2"/>
</dbReference>
<comment type="similarity">
    <text evidence="3">Belongs to the helicase family. SKI2 subfamily.</text>
</comment>
<feature type="domain" description="Helicase ATP-binding" evidence="16">
    <location>
        <begin position="509"/>
        <end position="692"/>
    </location>
</feature>
<keyword evidence="6" id="KW-0547">Nucleotide-binding</keyword>
<dbReference type="EMBL" id="KQ460075">
    <property type="protein sequence ID" value="KPJ17915.1"/>
    <property type="molecule type" value="Genomic_DNA"/>
</dbReference>
<evidence type="ECO:0000256" key="6">
    <source>
        <dbReference type="ARBA" id="ARBA00022741"/>
    </source>
</evidence>
<dbReference type="InterPro" id="IPR036390">
    <property type="entry name" value="WH_DNA-bd_sf"/>
</dbReference>
<dbReference type="SUPFAM" id="SSF52540">
    <property type="entry name" value="P-loop containing nucleoside triphosphate hydrolases"/>
    <property type="match status" value="4"/>
</dbReference>
<dbReference type="GO" id="GO:0003676">
    <property type="term" value="F:nucleic acid binding"/>
    <property type="evidence" value="ECO:0007669"/>
    <property type="project" value="InterPro"/>
</dbReference>
<evidence type="ECO:0000256" key="2">
    <source>
        <dbReference type="ARBA" id="ARBA00004514"/>
    </source>
</evidence>
<dbReference type="SUPFAM" id="SSF46785">
    <property type="entry name" value="Winged helix' DNA-binding domain"/>
    <property type="match status" value="2"/>
</dbReference>
<keyword evidence="13" id="KW-0539">Nucleus</keyword>
<evidence type="ECO:0000256" key="1">
    <source>
        <dbReference type="ARBA" id="ARBA00004123"/>
    </source>
</evidence>
<evidence type="ECO:0000259" key="17">
    <source>
        <dbReference type="PROSITE" id="PS51194"/>
    </source>
</evidence>
<dbReference type="Gene3D" id="2.60.40.150">
    <property type="entry name" value="C2 domain"/>
    <property type="match status" value="2"/>
</dbReference>
<keyword evidence="19" id="KW-1185">Reference proteome</keyword>
<comment type="subcellular location">
    <subcellularLocation>
        <location evidence="2">Cytoplasm</location>
        <location evidence="2">Cytosol</location>
    </subcellularLocation>
    <subcellularLocation>
        <location evidence="1">Nucleus</location>
    </subcellularLocation>
</comment>
<dbReference type="SMART" id="SM00487">
    <property type="entry name" value="DEXDc"/>
    <property type="match status" value="2"/>
</dbReference>
<dbReference type="FunFam" id="3.40.50.300:FF:006065">
    <property type="entry name" value="Predicted protein"/>
    <property type="match status" value="1"/>
</dbReference>
<evidence type="ECO:0000256" key="9">
    <source>
        <dbReference type="ARBA" id="ARBA00022806"/>
    </source>
</evidence>
<evidence type="ECO:0000256" key="15">
    <source>
        <dbReference type="ARBA" id="ARBA00054527"/>
    </source>
</evidence>
<dbReference type="FunFam" id="2.60.40.150:FF:000113">
    <property type="entry name" value="activating signal cointegrator 1 complex subunit 3"/>
    <property type="match status" value="1"/>
</dbReference>
<keyword evidence="12" id="KW-0413">Isomerase</keyword>
<evidence type="ECO:0000259" key="16">
    <source>
        <dbReference type="PROSITE" id="PS51192"/>
    </source>
</evidence>
<reference evidence="18 19" key="1">
    <citation type="journal article" date="2015" name="Nat. Commun.">
        <title>Outbred genome sequencing and CRISPR/Cas9 gene editing in butterflies.</title>
        <authorList>
            <person name="Li X."/>
            <person name="Fan D."/>
            <person name="Zhang W."/>
            <person name="Liu G."/>
            <person name="Zhang L."/>
            <person name="Zhao L."/>
            <person name="Fang X."/>
            <person name="Chen L."/>
            <person name="Dong Y."/>
            <person name="Chen Y."/>
            <person name="Ding Y."/>
            <person name="Zhao R."/>
            <person name="Feng M."/>
            <person name="Zhu Y."/>
            <person name="Feng Y."/>
            <person name="Jiang X."/>
            <person name="Zhu D."/>
            <person name="Xiang H."/>
            <person name="Feng X."/>
            <person name="Li S."/>
            <person name="Wang J."/>
            <person name="Zhang G."/>
            <person name="Kronforst M.R."/>
            <person name="Wang W."/>
        </authorList>
    </citation>
    <scope>NUCLEOTIDE SEQUENCE [LARGE SCALE GENOMIC DNA]</scope>
    <source>
        <strain evidence="18">Ya'a_city_454_Pm</strain>
        <tissue evidence="18">Whole body</tissue>
    </source>
</reference>
<dbReference type="InterPro" id="IPR041094">
    <property type="entry name" value="Brr2_helicase_PWI"/>
</dbReference>
<dbReference type="SMART" id="SM00973">
    <property type="entry name" value="Sec63"/>
    <property type="match status" value="2"/>
</dbReference>
<dbReference type="InterPro" id="IPR035892">
    <property type="entry name" value="C2_domain_sf"/>
</dbReference>
<evidence type="ECO:0000313" key="19">
    <source>
        <dbReference type="Proteomes" id="UP000053240"/>
    </source>
</evidence>
<evidence type="ECO:0000313" key="18">
    <source>
        <dbReference type="EMBL" id="KPJ17915.1"/>
    </source>
</evidence>
<dbReference type="InterPro" id="IPR014756">
    <property type="entry name" value="Ig_E-set"/>
</dbReference>
<dbReference type="InterPro" id="IPR058856">
    <property type="entry name" value="ASCC3_N"/>
</dbReference>
<dbReference type="FunFam" id="1.10.3380.10:FF:000002">
    <property type="entry name" value="Activating signal cointegrator 1 complex subunit 3"/>
    <property type="match status" value="1"/>
</dbReference>
<dbReference type="InterPro" id="IPR036388">
    <property type="entry name" value="WH-like_DNA-bd_sf"/>
</dbReference>
<evidence type="ECO:0000256" key="13">
    <source>
        <dbReference type="ARBA" id="ARBA00023242"/>
    </source>
</evidence>
<name>A0A194RKQ8_PAPMA</name>
<dbReference type="GO" id="GO:0016787">
    <property type="term" value="F:hydrolase activity"/>
    <property type="evidence" value="ECO:0007669"/>
    <property type="project" value="UniProtKB-KW"/>
</dbReference>
<dbReference type="GO" id="GO:0180022">
    <property type="term" value="C:RQC-trigger complex"/>
    <property type="evidence" value="ECO:0007669"/>
    <property type="project" value="UniProtKB-ARBA"/>
</dbReference>
<dbReference type="Gene3D" id="1.10.150.20">
    <property type="entry name" value="5' to 3' exonuclease, C-terminal subdomain"/>
    <property type="match status" value="1"/>
</dbReference>
<gene>
    <name evidence="18" type="ORF">RR48_07312</name>
</gene>
<keyword evidence="8" id="KW-0378">Hydrolase</keyword>
<dbReference type="GO" id="GO:0004386">
    <property type="term" value="F:helicase activity"/>
    <property type="evidence" value="ECO:0007669"/>
    <property type="project" value="UniProtKB-KW"/>
</dbReference>
<dbReference type="InterPro" id="IPR001650">
    <property type="entry name" value="Helicase_C-like"/>
</dbReference>
<keyword evidence="11" id="KW-0234">DNA repair</keyword>
<dbReference type="FunFam" id="2.60.40.150:FF:000004">
    <property type="entry name" value="RNA helicase, activating signal cointegrator 1"/>
    <property type="match status" value="1"/>
</dbReference>
<evidence type="ECO:0000256" key="11">
    <source>
        <dbReference type="ARBA" id="ARBA00023204"/>
    </source>
</evidence>
<dbReference type="CDD" id="cd18020">
    <property type="entry name" value="DEXHc_ASCC3_1"/>
    <property type="match status" value="1"/>
</dbReference>
<dbReference type="CDD" id="cd18795">
    <property type="entry name" value="SF2_C_Ski2"/>
    <property type="match status" value="2"/>
</dbReference>
<dbReference type="SUPFAM" id="SSF81296">
    <property type="entry name" value="E set domains"/>
    <property type="match status" value="1"/>
</dbReference>
<evidence type="ECO:0000256" key="3">
    <source>
        <dbReference type="ARBA" id="ARBA00010140"/>
    </source>
</evidence>
<keyword evidence="4" id="KW-0963">Cytoplasm</keyword>
<keyword evidence="5" id="KW-0677">Repeat</keyword>
<dbReference type="InterPro" id="IPR004179">
    <property type="entry name" value="Sec63-dom"/>
</dbReference>
<sequence length="2040" mass="234501">MSNRAEAQPKQKIMLELPRITRALRAHTQLDKPKHPLHLFRYSTVGVYNFRKFMTSMHFILLCNQNISLYERYKSYADIYNYVKENEPGSVLKHLDELKESCKLLTGDQPDEIIEDAAVLTLRMFLDHDIVMLKHLSQLRQMFGTVVSTTANKICQIVTNISSNIKEDTKEYIRKEINESNKENIKIWGDHIQCNYIPYKPAKKPLPKLTKKPAVTSSFVTDFSMKYTNDIVKTENRSVEKPLPVSKFGKTWLETKVQGLYNNDGGMSSADILQSIITLLNSPRSNDDMQNDLFELLGFDKFEFIQEILEHRQEIIDSLKAPPVQPTISEIAAMLPENKMPQYLCQVSVLSEQEKMLAKLVRKEEKKAKNVKKVEDEDEHELNIAQLRAKRIAELSKPVVPFSTTKSKIDPILQKISYFQTKVQYPNVYDSSIDAKNSAGFVSGMKLVLPENAIRKDIKEYEEVIIPKNEPAPLQIGNKRVPISELDEIGQMAFENIKELNRIQSVVFQTAYNTNENLLICAPTGAGKTNIALLTVVHQIKQHIENDVIMKNKFKIIYIAPMKALASEMTASFGRRLRGLGISVKELTGDMKLTKTEVQQTQMIVTTPEKWDVVTRKGATDTELASIVKLLIIDEVHLLHGDRGPIVEAIVARTLRQVESTQNMIRIVGLSATLPNYVDVARFLRVNPNIGLFFFDSRFRPVPLEQQFIGVKDIGGGGGSHLRQMQTMNEICYDKAVDMVQKGHQVMVFVHARNATHQTAMILKEIAQKKGHLKHFEPEDTGGFLKAKKSISSSPNKQLGELFAAGFACHHAGMLRSDRNMVEKYFSEGYIKVLVCTSTLAWGVNLPAHAVIIRGTEIYDQNHGTFMDLSILDVLQIFGRAGRPQFDKSGTGIIITTHDKLTHYLKSMTNQFPIESNFINLLADNLNAEVALGTVTNIDEAVEWLSYTYLFVRMRINPQVYGLTYSDVQEEPMLETKRRELITAAAMQLDRTLMLRYNERTGDLNITDLGRTASHYYITCETMEVFNSMVRKSMTQGYVIEMLTRCSDFQQLKVRKEELTELWNLKEQYCELRIEDPPEDIHWKINILLQTYLSRGRVNGSSLQSDLNYICKNAVRIVRALFEITLRKNNAYMAGLYLKMAKMFELQQWDFYNDMRQFNCFPNEILKHIEYPMLKPDQIRDMEWQELGDLLRNPKAARHMKKCADEFPLLEMEATLHPITRTVLRIRLTITPNFRWNDKYHGKAPEAFWIWVEDPDTDIMYYHEYFLITKKQVITREPQELVITIPISEPLPPQYYIRATSERWLGSESVLPLTFQHLILPETHPPHTDLLELQPLPVTALNNPSFEMLYNFTHFNPIQTQIFHCLYHTDNNVLLGAPTGSGKTIVAEVAMFRVFNQYPGCKVVYIAPLKALVKERIKDWKVRLEKRLGKNVVELTAYLAAEDNPKQWLHMQESEMEQILSNIRESNLKLTLAFGIGIHHAGLHEKDRTTVEELFVNQKIQVLICTATLAWGVNFPAHLVVIKGTEYFDGKQKRYVDMPITDVLQMMGRAGRPQYDNEGVAVVLVHDQKKNFYKKFLYEPFPVESSLLEVLADHLNAEIVAGTVQTKQDILDYLTWTYFFRRLLKNPSYYNLDSLEPQDVNYYLSNLVHTRLDALLNANCIEIEEDERTIHSTWMGRIASYYYLSHKTMAHFSAHLHANMNADDLLRVLADSEEYATLPVRHNEDILNGELSQQCRLPVDSLTLDSSNVKAFLLLQAHLTRLTLPNTDYLTDTKSVLDQTIRIIQAMIDTSAENGWLSECLSCQVVMQCIVQARWPSDSPLTTLPHVDSQHLYIFSHMTQDTNKPCIMLNGLKVACMRNYELLAKYCRREFEEYQIEQIHRAICDLPTLDIKLKIRGLWFDSDCEQDKRIQQPPGKDSWLPLHAEQEYTLLIDMERRGGNPNNVLCPRFPRGKNEGWFLTLGDTEHGELLALKRVPPRGTAQLTLYTPAMTGRIIYTLYILSDSYLGLDQQYDLQFELMDPLPPETVDTVYDPGEKIITE</sequence>
<keyword evidence="9" id="KW-0347">Helicase</keyword>
<accession>A0A194RKQ8</accession>
<dbReference type="Pfam" id="PF00270">
    <property type="entry name" value="DEAD"/>
    <property type="match status" value="2"/>
</dbReference>
<dbReference type="FunFam" id="3.40.50.300:FF:000062">
    <property type="entry name" value="U5 small nuclear ribonucleoprotein helicase"/>
    <property type="match status" value="1"/>
</dbReference>
<feature type="domain" description="Helicase ATP-binding" evidence="16">
    <location>
        <begin position="1364"/>
        <end position="1527"/>
    </location>
</feature>
<dbReference type="FunFam" id="3.40.50.300:FF:000102">
    <property type="entry name" value="RNA helicase, activating signal cointegrator 1"/>
    <property type="match status" value="1"/>
</dbReference>
<dbReference type="FunFam" id="1.10.10.10:FF:000012">
    <property type="entry name" value="U5 small nuclear ribonucleoprotein helicase"/>
    <property type="match status" value="1"/>
</dbReference>
<evidence type="ECO:0000256" key="10">
    <source>
        <dbReference type="ARBA" id="ARBA00022840"/>
    </source>
</evidence>
<feature type="domain" description="Helicase C-terminal" evidence="17">
    <location>
        <begin position="1416"/>
        <end position="1611"/>
    </location>
</feature>
<keyword evidence="7" id="KW-0227">DNA damage</keyword>
<proteinExistence type="inferred from homology"/>
<dbReference type="GO" id="GO:0006397">
    <property type="term" value="P:mRNA processing"/>
    <property type="evidence" value="ECO:0007669"/>
    <property type="project" value="UniProtKB-ARBA"/>
</dbReference>
<dbReference type="SUPFAM" id="SSF158702">
    <property type="entry name" value="Sec63 N-terminal domain-like"/>
    <property type="match status" value="2"/>
</dbReference>
<evidence type="ECO:0000256" key="7">
    <source>
        <dbReference type="ARBA" id="ARBA00022763"/>
    </source>
</evidence>
<dbReference type="FunFam" id="1.10.10.10:FF:000024">
    <property type="entry name" value="U5 small nuclear ribonucleoprotein helicase"/>
    <property type="match status" value="1"/>
</dbReference>
<evidence type="ECO:0000256" key="4">
    <source>
        <dbReference type="ARBA" id="ARBA00022490"/>
    </source>
</evidence>
<keyword evidence="10" id="KW-0067">ATP-binding</keyword>
<dbReference type="InterPro" id="IPR014001">
    <property type="entry name" value="Helicase_ATP-bd"/>
</dbReference>
<dbReference type="InterPro" id="IPR027417">
    <property type="entry name" value="P-loop_NTPase"/>
</dbReference>
<comment type="function">
    <text evidence="15">Catalyzes the ATP-dependent unwinding of U4/U6 RNA duplices, an essential step in the assembly of a catalytically active spliceosome. Plays a role in pre-mRNA splicing.</text>
</comment>
<dbReference type="InParanoid" id="A0A194RKQ8"/>
<dbReference type="Pfam" id="PF26582">
    <property type="entry name" value="ASCC3_N"/>
    <property type="match status" value="1"/>
</dbReference>
<protein>
    <recommendedName>
        <fullName evidence="14">U5 small nuclear ribonucleoprotein 200 kDa helicase</fullName>
    </recommendedName>
</protein>
<dbReference type="Gene3D" id="1.10.10.10">
    <property type="entry name" value="Winged helix-like DNA-binding domain superfamily/Winged helix DNA-binding domain"/>
    <property type="match status" value="2"/>
</dbReference>
<evidence type="ECO:0000256" key="8">
    <source>
        <dbReference type="ARBA" id="ARBA00022801"/>
    </source>
</evidence>
<dbReference type="Gene3D" id="1.10.3380.10">
    <property type="entry name" value="Sec63 N-terminal domain-like domain"/>
    <property type="match status" value="2"/>
</dbReference>
<dbReference type="GO" id="GO:0005524">
    <property type="term" value="F:ATP binding"/>
    <property type="evidence" value="ECO:0007669"/>
    <property type="project" value="UniProtKB-KW"/>
</dbReference>
<dbReference type="GO" id="GO:0005634">
    <property type="term" value="C:nucleus"/>
    <property type="evidence" value="ECO:0007669"/>
    <property type="project" value="TreeGrafter"/>
</dbReference>
<dbReference type="Pfam" id="PF23445">
    <property type="entry name" value="WHD_SNRNP200"/>
    <property type="match status" value="2"/>
</dbReference>
<dbReference type="Pfam" id="PF00271">
    <property type="entry name" value="Helicase_C"/>
    <property type="match status" value="2"/>
</dbReference>
<dbReference type="Pfam" id="PF02889">
    <property type="entry name" value="Sec63"/>
    <property type="match status" value="2"/>
</dbReference>
<dbReference type="FunCoup" id="A0A194RKQ8">
    <property type="interactions" value="1782"/>
</dbReference>
<evidence type="ECO:0000256" key="14">
    <source>
        <dbReference type="ARBA" id="ARBA00034541"/>
    </source>
</evidence>
<feature type="domain" description="Helicase C-terminal" evidence="17">
    <location>
        <begin position="732"/>
        <end position="927"/>
    </location>
</feature>
<dbReference type="PANTHER" id="PTHR47961:SF13">
    <property type="entry name" value="ACTIVATING SIGNAL COINTEGRATOR 1 COMPLEX SUBUNIT 3"/>
    <property type="match status" value="1"/>
</dbReference>
<evidence type="ECO:0000256" key="5">
    <source>
        <dbReference type="ARBA" id="ARBA00022737"/>
    </source>
</evidence>
<dbReference type="Pfam" id="PF18149">
    <property type="entry name" value="Helicase_PWI"/>
    <property type="match status" value="1"/>
</dbReference>
<dbReference type="InterPro" id="IPR050474">
    <property type="entry name" value="Hel308_SKI2-like"/>
</dbReference>
<dbReference type="Proteomes" id="UP000053240">
    <property type="component" value="Unassembled WGS sequence"/>
</dbReference>
<dbReference type="PIRSF" id="PIRSF039073">
    <property type="entry name" value="BRR2"/>
    <property type="match status" value="1"/>
</dbReference>
<dbReference type="PROSITE" id="PS51194">
    <property type="entry name" value="HELICASE_CTER"/>
    <property type="match status" value="2"/>
</dbReference>
<organism evidence="18 19">
    <name type="scientific">Papilio machaon</name>
    <name type="common">Old World swallowtail butterfly</name>
    <dbReference type="NCBI Taxonomy" id="76193"/>
    <lineage>
        <taxon>Eukaryota</taxon>
        <taxon>Metazoa</taxon>
        <taxon>Ecdysozoa</taxon>
        <taxon>Arthropoda</taxon>
        <taxon>Hexapoda</taxon>
        <taxon>Insecta</taxon>
        <taxon>Pterygota</taxon>
        <taxon>Neoptera</taxon>
        <taxon>Endopterygota</taxon>
        <taxon>Lepidoptera</taxon>
        <taxon>Glossata</taxon>
        <taxon>Ditrysia</taxon>
        <taxon>Papilionoidea</taxon>
        <taxon>Papilionidae</taxon>
        <taxon>Papilioninae</taxon>
        <taxon>Papilio</taxon>
    </lineage>
</organism>
<evidence type="ECO:0000256" key="12">
    <source>
        <dbReference type="ARBA" id="ARBA00023235"/>
    </source>
</evidence>
<dbReference type="STRING" id="76193.A0A194RKQ8"/>
<dbReference type="SMART" id="SM00490">
    <property type="entry name" value="HELICc"/>
    <property type="match status" value="2"/>
</dbReference>